<gene>
    <name evidence="2" type="ORF">VSDG_02206</name>
</gene>
<name>A0A423WEA8_CYTCH</name>
<proteinExistence type="predicted"/>
<organism evidence="2 3">
    <name type="scientific">Cytospora chrysosperma</name>
    <name type="common">Cytospora canker fungus</name>
    <name type="synonym">Sphaeria chrysosperma</name>
    <dbReference type="NCBI Taxonomy" id="252740"/>
    <lineage>
        <taxon>Eukaryota</taxon>
        <taxon>Fungi</taxon>
        <taxon>Dikarya</taxon>
        <taxon>Ascomycota</taxon>
        <taxon>Pezizomycotina</taxon>
        <taxon>Sordariomycetes</taxon>
        <taxon>Sordariomycetidae</taxon>
        <taxon>Diaporthales</taxon>
        <taxon>Cytosporaceae</taxon>
        <taxon>Cytospora</taxon>
    </lineage>
</organism>
<reference evidence="2 3" key="1">
    <citation type="submission" date="2015-09" db="EMBL/GenBank/DDBJ databases">
        <title>Host preference determinants of Valsa canker pathogens revealed by comparative genomics.</title>
        <authorList>
            <person name="Yin Z."/>
            <person name="Huang L."/>
        </authorList>
    </citation>
    <scope>NUCLEOTIDE SEQUENCE [LARGE SCALE GENOMIC DNA]</scope>
    <source>
        <strain evidence="2 3">YSFL</strain>
    </source>
</reference>
<accession>A0A423WEA8</accession>
<evidence type="ECO:0000313" key="2">
    <source>
        <dbReference type="EMBL" id="ROW01759.1"/>
    </source>
</evidence>
<dbReference type="Proteomes" id="UP000284375">
    <property type="component" value="Unassembled WGS sequence"/>
</dbReference>
<evidence type="ECO:0000313" key="3">
    <source>
        <dbReference type="Proteomes" id="UP000284375"/>
    </source>
</evidence>
<dbReference type="EMBL" id="LJZO01000006">
    <property type="protein sequence ID" value="ROW01759.1"/>
    <property type="molecule type" value="Genomic_DNA"/>
</dbReference>
<protein>
    <submittedName>
        <fullName evidence="2">Uncharacterized protein</fullName>
    </submittedName>
</protein>
<keyword evidence="3" id="KW-1185">Reference proteome</keyword>
<dbReference type="STRING" id="252740.A0A423WEA8"/>
<dbReference type="AlphaFoldDB" id="A0A423WEA8"/>
<evidence type="ECO:0000256" key="1">
    <source>
        <dbReference type="SAM" id="MobiDB-lite"/>
    </source>
</evidence>
<sequence>MMENAKPVHSPTTEELEAYSVRRFEAYQAIKTEHEQRKDDLKQNLEREERRINDEVQEAKPRLEEQLEVHKRIYAAAIEDESQKYHSELKEARRTNSPETRPEHTLSIEKMEAEETRLFQDS</sequence>
<feature type="region of interest" description="Disordered" evidence="1">
    <location>
        <begin position="85"/>
        <end position="122"/>
    </location>
</feature>
<feature type="region of interest" description="Disordered" evidence="1">
    <location>
        <begin position="32"/>
        <end position="59"/>
    </location>
</feature>
<comment type="caution">
    <text evidence="2">The sequence shown here is derived from an EMBL/GenBank/DDBJ whole genome shotgun (WGS) entry which is preliminary data.</text>
</comment>